<protein>
    <submittedName>
        <fullName evidence="2">Outer membrane efflux protein</fullName>
    </submittedName>
</protein>
<dbReference type="HOGENOM" id="CLU_055090_0_0_6"/>
<dbReference type="OrthoDB" id="7616984at2"/>
<dbReference type="KEGG" id="psd:DSC_07205"/>
<feature type="chain" id="PRO_5003504375" evidence="1">
    <location>
        <begin position="22"/>
        <end position="423"/>
    </location>
</feature>
<dbReference type="Proteomes" id="UP000005870">
    <property type="component" value="Chromosome"/>
</dbReference>
<sequence length="423" mass="45724">MSPLQRLLVAVLASLPAAALAQDYLPPEHLVGIALEAQPNVRAAMARAGAATANARALSVGSHEFEASVIPQYRTTDADGDFREWEALLSRRIRLPGKARLDRQIGDHTRSAADLRLDDAEHQAARRLLELWMGWLGSSVSAEETSAQQALLVRERDALARRVALGDAAQRDLELFEAERAQLAVQAIGARAAAIAARQALAAEFPQIPLPERAPALPEPVALPGDVQAWRELIIARSHEIGIAREDATRQSLVAARARADRRPDPSVGVRVMSDRSNDERAIGLVLSVPIGSAYRSAQAAAESANATAAEADADAVRLMIEQAAWATAQAAQDRMVQWQLQQQSLAAQTAASTRTRRAWELGEIPLSEYLLAQRNQRQAQLAEALARVQALQAILLVRVDTHELWHPELASAQPHAGGEPSP</sequence>
<feature type="signal peptide" evidence="1">
    <location>
        <begin position="1"/>
        <end position="21"/>
    </location>
</feature>
<dbReference type="EMBL" id="CP003093">
    <property type="protein sequence ID" value="AER56092.1"/>
    <property type="molecule type" value="Genomic_DNA"/>
</dbReference>
<proteinExistence type="predicted"/>
<keyword evidence="3" id="KW-1185">Reference proteome</keyword>
<name>G7UT27_PSEUP</name>
<organism evidence="2 3">
    <name type="scientific">Pseudoxanthomonas spadix (strain BD-a59)</name>
    <dbReference type="NCBI Taxonomy" id="1045855"/>
    <lineage>
        <taxon>Bacteria</taxon>
        <taxon>Pseudomonadati</taxon>
        <taxon>Pseudomonadota</taxon>
        <taxon>Gammaproteobacteria</taxon>
        <taxon>Lysobacterales</taxon>
        <taxon>Lysobacteraceae</taxon>
        <taxon>Pseudoxanthomonas</taxon>
    </lineage>
</organism>
<dbReference type="eggNOG" id="COG1538">
    <property type="taxonomic scope" value="Bacteria"/>
</dbReference>
<keyword evidence="1" id="KW-0732">Signal</keyword>
<accession>G7UT27</accession>
<dbReference type="GO" id="GO:0015562">
    <property type="term" value="F:efflux transmembrane transporter activity"/>
    <property type="evidence" value="ECO:0007669"/>
    <property type="project" value="InterPro"/>
</dbReference>
<dbReference type="RefSeq" id="WP_014160268.1">
    <property type="nucleotide sequence ID" value="NC_016147.2"/>
</dbReference>
<evidence type="ECO:0000256" key="1">
    <source>
        <dbReference type="SAM" id="SignalP"/>
    </source>
</evidence>
<gene>
    <name evidence="2" type="ordered locus">DSC_07205</name>
</gene>
<dbReference type="SUPFAM" id="SSF56954">
    <property type="entry name" value="Outer membrane efflux proteins (OEP)"/>
    <property type="match status" value="1"/>
</dbReference>
<reference evidence="2 3" key="1">
    <citation type="journal article" date="2012" name="J. Bacteriol.">
        <title>Complete Genome Sequence of the BTEX-Degrading Bacterium Pseudoxanthomonas spadix BD-a59.</title>
        <authorList>
            <person name="Lee S.H."/>
            <person name="Jin H.M."/>
            <person name="Lee H.J."/>
            <person name="Kim J.M."/>
            <person name="Jeon C.O."/>
        </authorList>
    </citation>
    <scope>NUCLEOTIDE SEQUENCE [LARGE SCALE GENOMIC DNA]</scope>
    <source>
        <strain evidence="2 3">BD-a59</strain>
    </source>
</reference>
<dbReference type="AlphaFoldDB" id="G7UT27"/>
<dbReference type="STRING" id="1045855.DSC_07205"/>
<evidence type="ECO:0000313" key="2">
    <source>
        <dbReference type="EMBL" id="AER56092.1"/>
    </source>
</evidence>
<evidence type="ECO:0000313" key="3">
    <source>
        <dbReference type="Proteomes" id="UP000005870"/>
    </source>
</evidence>
<dbReference type="Gene3D" id="1.20.1600.10">
    <property type="entry name" value="Outer membrane efflux proteins (OEP)"/>
    <property type="match status" value="1"/>
</dbReference>